<keyword evidence="7" id="KW-1185">Reference proteome</keyword>
<protein>
    <recommendedName>
        <fullName evidence="5">Alcohol dehydrogenase-like N-terminal domain-containing protein</fullName>
    </recommendedName>
</protein>
<organism evidence="6 7">
    <name type="scientific">Nostoc cf. commune SO-36</name>
    <dbReference type="NCBI Taxonomy" id="449208"/>
    <lineage>
        <taxon>Bacteria</taxon>
        <taxon>Bacillati</taxon>
        <taxon>Cyanobacteriota</taxon>
        <taxon>Cyanophyceae</taxon>
        <taxon>Nostocales</taxon>
        <taxon>Nostocaceae</taxon>
        <taxon>Nostoc</taxon>
    </lineage>
</organism>
<evidence type="ECO:0000313" key="6">
    <source>
        <dbReference type="EMBL" id="BDI20508.1"/>
    </source>
</evidence>
<evidence type="ECO:0000256" key="1">
    <source>
        <dbReference type="ARBA" id="ARBA00001947"/>
    </source>
</evidence>
<dbReference type="Pfam" id="PF08240">
    <property type="entry name" value="ADH_N"/>
    <property type="match status" value="1"/>
</dbReference>
<proteinExistence type="predicted"/>
<keyword evidence="4" id="KW-0560">Oxidoreductase</keyword>
<reference evidence="6" key="1">
    <citation type="submission" date="2022-04" db="EMBL/GenBank/DDBJ databases">
        <title>Complete genome sequence of a cyanobacterium, Nostoc sp. SO-36, isolated in Antarctica.</title>
        <authorList>
            <person name="Kanesaki Y."/>
            <person name="Effendi D."/>
            <person name="Sakamoto T."/>
            <person name="Ohtani S."/>
            <person name="Awai K."/>
        </authorList>
    </citation>
    <scope>NUCLEOTIDE SEQUENCE</scope>
    <source>
        <strain evidence="6">SO-36</strain>
        <plasmid evidence="6">pANSO36A</plasmid>
    </source>
</reference>
<keyword evidence="2" id="KW-0479">Metal-binding</keyword>
<keyword evidence="3" id="KW-0862">Zinc</keyword>
<evidence type="ECO:0000313" key="7">
    <source>
        <dbReference type="Proteomes" id="UP001055453"/>
    </source>
</evidence>
<evidence type="ECO:0000259" key="5">
    <source>
        <dbReference type="Pfam" id="PF08240"/>
    </source>
</evidence>
<feature type="domain" description="Alcohol dehydrogenase-like N-terminal" evidence="5">
    <location>
        <begin position="27"/>
        <end position="85"/>
    </location>
</feature>
<dbReference type="PROSITE" id="PS00059">
    <property type="entry name" value="ADH_ZINC"/>
    <property type="match status" value="1"/>
</dbReference>
<accession>A0ABN6QG73</accession>
<dbReference type="PANTHER" id="PTHR42813">
    <property type="entry name" value="ZINC-TYPE ALCOHOL DEHYDROGENASE-LIKE"/>
    <property type="match status" value="1"/>
</dbReference>
<dbReference type="PANTHER" id="PTHR42813:SF7">
    <property type="entry name" value="ALCOHOL DEHYDROGENASE (ZN-DEPENDENT)-RELATED"/>
    <property type="match status" value="1"/>
</dbReference>
<dbReference type="SUPFAM" id="SSF50129">
    <property type="entry name" value="GroES-like"/>
    <property type="match status" value="1"/>
</dbReference>
<dbReference type="InterPro" id="IPR002328">
    <property type="entry name" value="ADH_Zn_CS"/>
</dbReference>
<comment type="cofactor">
    <cofactor evidence="1">
        <name>Zn(2+)</name>
        <dbReference type="ChEBI" id="CHEBI:29105"/>
    </cofactor>
</comment>
<dbReference type="Proteomes" id="UP001055453">
    <property type="component" value="Plasmid pANSO36A"/>
</dbReference>
<name>A0ABN6QG73_NOSCO</name>
<evidence type="ECO:0000256" key="3">
    <source>
        <dbReference type="ARBA" id="ARBA00022833"/>
    </source>
</evidence>
<evidence type="ECO:0000256" key="4">
    <source>
        <dbReference type="ARBA" id="ARBA00023002"/>
    </source>
</evidence>
<dbReference type="Gene3D" id="3.90.180.10">
    <property type="entry name" value="Medium-chain alcohol dehydrogenases, catalytic domain"/>
    <property type="match status" value="1"/>
</dbReference>
<keyword evidence="6" id="KW-0614">Plasmid</keyword>
<dbReference type="InterPro" id="IPR011032">
    <property type="entry name" value="GroES-like_sf"/>
</dbReference>
<geneLocation type="plasmid" evidence="6 7">
    <name>pANSO36A</name>
</geneLocation>
<evidence type="ECO:0000256" key="2">
    <source>
        <dbReference type="ARBA" id="ARBA00022723"/>
    </source>
</evidence>
<dbReference type="InterPro" id="IPR013154">
    <property type="entry name" value="ADH-like_N"/>
</dbReference>
<sequence>MKAVVFHGIGDIRLYNVPEPKIKELTDAIIRLTSSAICGTDLHMIRGTFTGMKPGTILGHEGVGIVEEIGSNVRNLKIGDRVVVPSTFYFLVT</sequence>
<gene>
    <name evidence="6" type="ORF">ANSO36C_63100</name>
</gene>
<dbReference type="EMBL" id="AP025733">
    <property type="protein sequence ID" value="BDI20508.1"/>
    <property type="molecule type" value="Genomic_DNA"/>
</dbReference>